<organism evidence="2 3">
    <name type="scientific">Spirilliplanes yamanashiensis</name>
    <dbReference type="NCBI Taxonomy" id="42233"/>
    <lineage>
        <taxon>Bacteria</taxon>
        <taxon>Bacillati</taxon>
        <taxon>Actinomycetota</taxon>
        <taxon>Actinomycetes</taxon>
        <taxon>Micromonosporales</taxon>
        <taxon>Micromonosporaceae</taxon>
        <taxon>Spirilliplanes</taxon>
    </lineage>
</organism>
<dbReference type="GO" id="GO:0004622">
    <property type="term" value="F:phosphatidylcholine lysophospholipase activity"/>
    <property type="evidence" value="ECO:0007669"/>
    <property type="project" value="TreeGrafter"/>
</dbReference>
<dbReference type="Gene3D" id="3.40.50.1110">
    <property type="entry name" value="SGNH hydrolase"/>
    <property type="match status" value="1"/>
</dbReference>
<comment type="caution">
    <text evidence="2">The sequence shown here is derived from an EMBL/GenBank/DDBJ whole genome shotgun (WGS) entry which is preliminary data.</text>
</comment>
<dbReference type="PANTHER" id="PTHR30383">
    <property type="entry name" value="THIOESTERASE 1/PROTEASE 1/LYSOPHOSPHOLIPASE L1"/>
    <property type="match status" value="1"/>
</dbReference>
<evidence type="ECO:0000313" key="2">
    <source>
        <dbReference type="EMBL" id="GIJ02791.1"/>
    </source>
</evidence>
<sequence>MLRKLVATAVAAALAGAFGVATRGADGVAQAAPVTPEPVRIMPLGDSVTYGLGSKTRSSYRTDLQRQLAAAGVDADFVGSQRSGSGPDTDNEGHGGWTIRRIAAELTGWLDTYQPDVVLLHLGTNDMAVRDDVAAAPQRLSDLVDQIRAARPTAEIFVQRIVGSRKPWLQALIDDYNAQLPAVLAGKDAQVHLVDQSGIRGINLFDMVHPNEFGYAKMAHNLYSAMSKVLGPWPAVTSPYTWTKAWICRWTAGVTECRWWYHRALATGARAVPATAAKAWQTPRVVAVAYGKHKRKIRYVTRWSLT</sequence>
<reference evidence="2" key="1">
    <citation type="submission" date="2021-01" db="EMBL/GenBank/DDBJ databases">
        <title>Whole genome shotgun sequence of Spirilliplanes yamanashiensis NBRC 15828.</title>
        <authorList>
            <person name="Komaki H."/>
            <person name="Tamura T."/>
        </authorList>
    </citation>
    <scope>NUCLEOTIDE SEQUENCE</scope>
    <source>
        <strain evidence="2">NBRC 15828</strain>
    </source>
</reference>
<keyword evidence="3" id="KW-1185">Reference proteome</keyword>
<dbReference type="SUPFAM" id="SSF52266">
    <property type="entry name" value="SGNH hydrolase"/>
    <property type="match status" value="1"/>
</dbReference>
<dbReference type="Proteomes" id="UP000652013">
    <property type="component" value="Unassembled WGS sequence"/>
</dbReference>
<dbReference type="InterPro" id="IPR013830">
    <property type="entry name" value="SGNH_hydro"/>
</dbReference>
<evidence type="ECO:0000259" key="1">
    <source>
        <dbReference type="Pfam" id="PF13472"/>
    </source>
</evidence>
<dbReference type="InterPro" id="IPR051532">
    <property type="entry name" value="Ester_Hydrolysis_Enzymes"/>
</dbReference>
<feature type="domain" description="SGNH hydrolase-type esterase" evidence="1">
    <location>
        <begin position="44"/>
        <end position="216"/>
    </location>
</feature>
<dbReference type="AlphaFoldDB" id="A0A8J3Y6J6"/>
<protein>
    <recommendedName>
        <fullName evidence="1">SGNH hydrolase-type esterase domain-containing protein</fullName>
    </recommendedName>
</protein>
<dbReference type="EMBL" id="BOOY01000014">
    <property type="protein sequence ID" value="GIJ02791.1"/>
    <property type="molecule type" value="Genomic_DNA"/>
</dbReference>
<dbReference type="PANTHER" id="PTHR30383:SF5">
    <property type="entry name" value="SGNH HYDROLASE-TYPE ESTERASE DOMAIN-CONTAINING PROTEIN"/>
    <property type="match status" value="1"/>
</dbReference>
<name>A0A8J3Y6J6_9ACTN</name>
<dbReference type="CDD" id="cd01833">
    <property type="entry name" value="XynB_like"/>
    <property type="match status" value="1"/>
</dbReference>
<gene>
    <name evidence="2" type="ORF">Sya03_21430</name>
</gene>
<dbReference type="Pfam" id="PF13472">
    <property type="entry name" value="Lipase_GDSL_2"/>
    <property type="match status" value="1"/>
</dbReference>
<dbReference type="RefSeq" id="WP_203938074.1">
    <property type="nucleotide sequence ID" value="NZ_BAAAGJ010000009.1"/>
</dbReference>
<proteinExistence type="predicted"/>
<evidence type="ECO:0000313" key="3">
    <source>
        <dbReference type="Proteomes" id="UP000652013"/>
    </source>
</evidence>
<dbReference type="InterPro" id="IPR036514">
    <property type="entry name" value="SGNH_hydro_sf"/>
</dbReference>
<accession>A0A8J3Y6J6</accession>